<dbReference type="OrthoDB" id="4937502at2759"/>
<dbReference type="EnsemblMetazoa" id="MDOA000311-RA">
    <property type="protein sequence ID" value="MDOA000311-PA"/>
    <property type="gene ID" value="MDOA000311"/>
</dbReference>
<dbReference type="InterPro" id="IPR033916">
    <property type="entry name" value="ML_Npc2-like"/>
</dbReference>
<evidence type="ECO:0000313" key="8">
    <source>
        <dbReference type="EnsemblMetazoa" id="MDOA000311-PA"/>
    </source>
</evidence>
<dbReference type="CDD" id="cd00916">
    <property type="entry name" value="Npc2_like"/>
    <property type="match status" value="1"/>
</dbReference>
<accession>A0A1I8M1L2</accession>
<dbReference type="SUPFAM" id="SSF81296">
    <property type="entry name" value="E set domains"/>
    <property type="match status" value="1"/>
</dbReference>
<sequence>MKQQFGILTIFIVAGLFLDNINALQFTDCGSKTGKFTKVSVSDCDTTKNECILKRNSTVSITIDFSLAEDVKAIQTVVHGKVMGVEMPFHLQNPDACVDSGLKCPLDKGETYEYTASLPVLKAYPKVNVMVKWELKDQNNEDIVCVEIPAKIQ</sequence>
<keyword evidence="5" id="KW-1015">Disulfide bond</keyword>
<dbReference type="Pfam" id="PF02221">
    <property type="entry name" value="E1_DerP2_DerF2"/>
    <property type="match status" value="1"/>
</dbReference>
<evidence type="ECO:0000256" key="3">
    <source>
        <dbReference type="ARBA" id="ARBA00022525"/>
    </source>
</evidence>
<dbReference type="InterPro" id="IPR039670">
    <property type="entry name" value="NPC2-like"/>
</dbReference>
<protein>
    <submittedName>
        <fullName evidence="10">Protein NPC2 homolog</fullName>
    </submittedName>
</protein>
<feature type="domain" description="MD-2-related lipid-recognition" evidence="7">
    <location>
        <begin position="26"/>
        <end position="150"/>
    </location>
</feature>
<dbReference type="GO" id="GO:0005576">
    <property type="term" value="C:extracellular region"/>
    <property type="evidence" value="ECO:0007669"/>
    <property type="project" value="UniProtKB-SubCell"/>
</dbReference>
<evidence type="ECO:0000256" key="1">
    <source>
        <dbReference type="ARBA" id="ARBA00004613"/>
    </source>
</evidence>
<feature type="chain" id="PRO_5044559716" evidence="6">
    <location>
        <begin position="24"/>
        <end position="153"/>
    </location>
</feature>
<organism evidence="8">
    <name type="scientific">Musca domestica</name>
    <name type="common">House fly</name>
    <dbReference type="NCBI Taxonomy" id="7370"/>
    <lineage>
        <taxon>Eukaryota</taxon>
        <taxon>Metazoa</taxon>
        <taxon>Ecdysozoa</taxon>
        <taxon>Arthropoda</taxon>
        <taxon>Hexapoda</taxon>
        <taxon>Insecta</taxon>
        <taxon>Pterygota</taxon>
        <taxon>Neoptera</taxon>
        <taxon>Endopterygota</taxon>
        <taxon>Diptera</taxon>
        <taxon>Brachycera</taxon>
        <taxon>Muscomorpha</taxon>
        <taxon>Muscoidea</taxon>
        <taxon>Muscidae</taxon>
        <taxon>Musca</taxon>
    </lineage>
</organism>
<evidence type="ECO:0000313" key="9">
    <source>
        <dbReference type="Proteomes" id="UP001652621"/>
    </source>
</evidence>
<keyword evidence="4 6" id="KW-0732">Signal</keyword>
<dbReference type="AlphaFoldDB" id="A0A1I8M1L2"/>
<reference evidence="8" key="1">
    <citation type="submission" date="2020-05" db="UniProtKB">
        <authorList>
            <consortium name="EnsemblMetazoa"/>
        </authorList>
    </citation>
    <scope>IDENTIFICATION</scope>
    <source>
        <strain evidence="8">Aabys</strain>
    </source>
</reference>
<keyword evidence="9" id="KW-1185">Reference proteome</keyword>
<dbReference type="KEGG" id="mde:101894052"/>
<evidence type="ECO:0000256" key="6">
    <source>
        <dbReference type="SAM" id="SignalP"/>
    </source>
</evidence>
<dbReference type="PANTHER" id="PTHR11306:SF56">
    <property type="entry name" value="LP08842P-RELATED"/>
    <property type="match status" value="1"/>
</dbReference>
<dbReference type="eggNOG" id="KOG4063">
    <property type="taxonomic scope" value="Eukaryota"/>
</dbReference>
<keyword evidence="3" id="KW-0964">Secreted</keyword>
<comment type="similarity">
    <text evidence="2">Belongs to the NPC2 family.</text>
</comment>
<evidence type="ECO:0000256" key="4">
    <source>
        <dbReference type="ARBA" id="ARBA00022729"/>
    </source>
</evidence>
<gene>
    <name evidence="8" type="primary">101894052</name>
    <name evidence="10" type="synonym">LOC101894052</name>
</gene>
<dbReference type="SMART" id="SM00737">
    <property type="entry name" value="ML"/>
    <property type="match status" value="1"/>
</dbReference>
<dbReference type="InterPro" id="IPR003172">
    <property type="entry name" value="ML_dom"/>
</dbReference>
<dbReference type="VEuPathDB" id="VectorBase:MDOA000311"/>
<dbReference type="Proteomes" id="UP001652621">
    <property type="component" value="Unplaced"/>
</dbReference>
<dbReference type="RefSeq" id="XP_005187474.1">
    <property type="nucleotide sequence ID" value="XM_005187417.3"/>
</dbReference>
<proteinExistence type="inferred from homology"/>
<dbReference type="GO" id="GO:0032367">
    <property type="term" value="P:intracellular cholesterol transport"/>
    <property type="evidence" value="ECO:0007669"/>
    <property type="project" value="InterPro"/>
</dbReference>
<dbReference type="FunFam" id="2.60.40.770:FF:000001">
    <property type="entry name" value="NPC intracellular cholesterol transporter 2"/>
    <property type="match status" value="1"/>
</dbReference>
<dbReference type="PANTHER" id="PTHR11306">
    <property type="entry name" value="NIEMANN PICK TYPE C2 PROTEIN NPC2-RELATED"/>
    <property type="match status" value="1"/>
</dbReference>
<feature type="signal peptide" evidence="6">
    <location>
        <begin position="1"/>
        <end position="23"/>
    </location>
</feature>
<dbReference type="InterPro" id="IPR014756">
    <property type="entry name" value="Ig_E-set"/>
</dbReference>
<dbReference type="Gene3D" id="2.60.40.770">
    <property type="match status" value="1"/>
</dbReference>
<evidence type="ECO:0000313" key="10">
    <source>
        <dbReference type="RefSeq" id="XP_005187474.1"/>
    </source>
</evidence>
<evidence type="ECO:0000259" key="7">
    <source>
        <dbReference type="SMART" id="SM00737"/>
    </source>
</evidence>
<dbReference type="GO" id="GO:0032934">
    <property type="term" value="F:sterol binding"/>
    <property type="evidence" value="ECO:0007669"/>
    <property type="project" value="InterPro"/>
</dbReference>
<name>A0A1I8M1L2_MUSDO</name>
<evidence type="ECO:0000256" key="5">
    <source>
        <dbReference type="ARBA" id="ARBA00023157"/>
    </source>
</evidence>
<dbReference type="STRING" id="7370.A0A1I8M1L2"/>
<dbReference type="VEuPathDB" id="VectorBase:MDOMA2_014293"/>
<evidence type="ECO:0000256" key="2">
    <source>
        <dbReference type="ARBA" id="ARBA00006370"/>
    </source>
</evidence>
<reference evidence="10" key="2">
    <citation type="submission" date="2025-04" db="UniProtKB">
        <authorList>
            <consortium name="RefSeq"/>
        </authorList>
    </citation>
    <scope>IDENTIFICATION</scope>
    <source>
        <strain evidence="10">Aabys</strain>
    </source>
</reference>
<comment type="subcellular location">
    <subcellularLocation>
        <location evidence="1">Secreted</location>
    </subcellularLocation>
</comment>